<dbReference type="InterPro" id="IPR019430">
    <property type="entry name" value="7TM_GPCR_serpentine_rcpt_Srx"/>
</dbReference>
<sequence>MVELMRMAIGALLNIEIWIMLILNVFVLSCIKKGKLYSGKEKCVYLLSTSNICCDIAQLALHAFYIGPSIIAGKWFFDGEKSLGITIAGVLFIEFWIFASLIQMLFSTNRLIIICFPWSSLFSSRRKTFLYIVITLIIATGLTLRHQVFTPCCRTIPDQRYFGYSILNVDNVENHSYLLGLILDAGVSVYSGISYIAMIVYARIKGVSRNSGAFKREIRCAILFFIMFTTYTVIWMTFYVYPLLNIGITEAYVITPILLVFNSGINAIIYLTLNRDVSVSDYFKMRNIVDKLNLLHREGSAL</sequence>
<feature type="transmembrane region" description="Helical" evidence="5">
    <location>
        <begin position="128"/>
        <end position="148"/>
    </location>
</feature>
<feature type="transmembrane region" description="Helical" evidence="5">
    <location>
        <begin position="222"/>
        <end position="241"/>
    </location>
</feature>
<proteinExistence type="predicted"/>
<evidence type="ECO:0000313" key="7">
    <source>
        <dbReference type="EMBL" id="VDM76942.1"/>
    </source>
</evidence>
<feature type="transmembrane region" description="Helical" evidence="5">
    <location>
        <begin position="253"/>
        <end position="273"/>
    </location>
</feature>
<evidence type="ECO:0000256" key="1">
    <source>
        <dbReference type="ARBA" id="ARBA00004370"/>
    </source>
</evidence>
<dbReference type="Proteomes" id="UP000270094">
    <property type="component" value="Unassembled WGS sequence"/>
</dbReference>
<evidence type="ECO:0000256" key="2">
    <source>
        <dbReference type="ARBA" id="ARBA00022692"/>
    </source>
</evidence>
<evidence type="ECO:0000256" key="4">
    <source>
        <dbReference type="ARBA" id="ARBA00023136"/>
    </source>
</evidence>
<keyword evidence="4 5" id="KW-0472">Membrane</keyword>
<dbReference type="Gene3D" id="1.20.1070.10">
    <property type="entry name" value="Rhodopsin 7-helix transmembrane proteins"/>
    <property type="match status" value="1"/>
</dbReference>
<accession>A0A3P7LCD6</accession>
<dbReference type="EMBL" id="UYYB01098052">
    <property type="protein sequence ID" value="VDM76942.1"/>
    <property type="molecule type" value="Genomic_DNA"/>
</dbReference>
<keyword evidence="3 5" id="KW-1133">Transmembrane helix</keyword>
<dbReference type="PROSITE" id="PS51257">
    <property type="entry name" value="PROKAR_LIPOPROTEIN"/>
    <property type="match status" value="1"/>
</dbReference>
<feature type="transmembrane region" description="Helical" evidence="5">
    <location>
        <begin position="177"/>
        <end position="201"/>
    </location>
</feature>
<evidence type="ECO:0000259" key="6">
    <source>
        <dbReference type="PROSITE" id="PS50262"/>
    </source>
</evidence>
<dbReference type="InterPro" id="IPR017452">
    <property type="entry name" value="GPCR_Rhodpsn_7TM"/>
</dbReference>
<dbReference type="PANTHER" id="PTHR22718">
    <property type="entry name" value="SERPENTINE RECEPTOR, CLASS X"/>
    <property type="match status" value="1"/>
</dbReference>
<feature type="transmembrane region" description="Helical" evidence="5">
    <location>
        <begin position="85"/>
        <end position="107"/>
    </location>
</feature>
<dbReference type="OrthoDB" id="5852115at2759"/>
<dbReference type="Pfam" id="PF10328">
    <property type="entry name" value="7TM_GPCR_Srx"/>
    <property type="match status" value="1"/>
</dbReference>
<feature type="domain" description="G-protein coupled receptors family 1 profile" evidence="6">
    <location>
        <begin position="23"/>
        <end position="270"/>
    </location>
</feature>
<dbReference type="SUPFAM" id="SSF81321">
    <property type="entry name" value="Family A G protein-coupled receptor-like"/>
    <property type="match status" value="1"/>
</dbReference>
<feature type="transmembrane region" description="Helical" evidence="5">
    <location>
        <begin position="12"/>
        <end position="31"/>
    </location>
</feature>
<comment type="subcellular location">
    <subcellularLocation>
        <location evidence="1">Membrane</location>
    </subcellularLocation>
</comment>
<evidence type="ECO:0000256" key="5">
    <source>
        <dbReference type="SAM" id="Phobius"/>
    </source>
</evidence>
<evidence type="ECO:0000256" key="3">
    <source>
        <dbReference type="ARBA" id="ARBA00022989"/>
    </source>
</evidence>
<dbReference type="PROSITE" id="PS50262">
    <property type="entry name" value="G_PROTEIN_RECEP_F1_2"/>
    <property type="match status" value="1"/>
</dbReference>
<dbReference type="GO" id="GO:0016020">
    <property type="term" value="C:membrane"/>
    <property type="evidence" value="ECO:0007669"/>
    <property type="project" value="UniProtKB-SubCell"/>
</dbReference>
<dbReference type="AlphaFoldDB" id="A0A3P7LCD6"/>
<organism evidence="7 8">
    <name type="scientific">Strongylus vulgaris</name>
    <name type="common">Blood worm</name>
    <dbReference type="NCBI Taxonomy" id="40348"/>
    <lineage>
        <taxon>Eukaryota</taxon>
        <taxon>Metazoa</taxon>
        <taxon>Ecdysozoa</taxon>
        <taxon>Nematoda</taxon>
        <taxon>Chromadorea</taxon>
        <taxon>Rhabditida</taxon>
        <taxon>Rhabditina</taxon>
        <taxon>Rhabditomorpha</taxon>
        <taxon>Strongyloidea</taxon>
        <taxon>Strongylidae</taxon>
        <taxon>Strongylus</taxon>
    </lineage>
</organism>
<keyword evidence="2 5" id="KW-0812">Transmembrane</keyword>
<reference evidence="7 8" key="1">
    <citation type="submission" date="2018-11" db="EMBL/GenBank/DDBJ databases">
        <authorList>
            <consortium name="Pathogen Informatics"/>
        </authorList>
    </citation>
    <scope>NUCLEOTIDE SEQUENCE [LARGE SCALE GENOMIC DNA]</scope>
</reference>
<dbReference type="PANTHER" id="PTHR22718:SF11">
    <property type="entry name" value="7TM GPCR SERPENTINE RECEPTOR CLASS X (SRX) DOMAIN-CONTAINING PROTEIN"/>
    <property type="match status" value="1"/>
</dbReference>
<evidence type="ECO:0000313" key="8">
    <source>
        <dbReference type="Proteomes" id="UP000270094"/>
    </source>
</evidence>
<protein>
    <recommendedName>
        <fullName evidence="6">G-protein coupled receptors family 1 profile domain-containing protein</fullName>
    </recommendedName>
</protein>
<name>A0A3P7LCD6_STRVU</name>
<keyword evidence="8" id="KW-1185">Reference proteome</keyword>
<gene>
    <name evidence="7" type="ORF">SVUK_LOCUS11940</name>
</gene>